<dbReference type="GO" id="GO:0009307">
    <property type="term" value="P:DNA restriction-modification system"/>
    <property type="evidence" value="ECO:0007669"/>
    <property type="project" value="UniProtKB-KW"/>
</dbReference>
<dbReference type="GO" id="GO:0009035">
    <property type="term" value="F:type I site-specific deoxyribonuclease activity"/>
    <property type="evidence" value="ECO:0007669"/>
    <property type="project" value="UniProtKB-EC"/>
</dbReference>
<keyword evidence="9 11" id="KW-0067">ATP-binding</keyword>
<comment type="caution">
    <text evidence="13">The sequence shown here is derived from an EMBL/GenBank/DDBJ whole genome shotgun (WGS) entry which is preliminary data.</text>
</comment>
<evidence type="ECO:0000256" key="1">
    <source>
        <dbReference type="ARBA" id="ARBA00000851"/>
    </source>
</evidence>
<dbReference type="InterPro" id="IPR040980">
    <property type="entry name" value="SWI2_SNF2"/>
</dbReference>
<dbReference type="Pfam" id="PF04313">
    <property type="entry name" value="HSDR_N"/>
    <property type="match status" value="1"/>
</dbReference>
<dbReference type="InterPro" id="IPR051268">
    <property type="entry name" value="Type-I_R_enzyme_R_subunit"/>
</dbReference>
<dbReference type="NCBIfam" id="TIGR00348">
    <property type="entry name" value="hsdR"/>
    <property type="match status" value="1"/>
</dbReference>
<keyword evidence="4" id="KW-0540">Nuclease</keyword>
<dbReference type="RefSeq" id="WP_168105058.1">
    <property type="nucleotide sequence ID" value="NZ_CP051215.1"/>
</dbReference>
<evidence type="ECO:0000256" key="8">
    <source>
        <dbReference type="ARBA" id="ARBA00022801"/>
    </source>
</evidence>
<proteinExistence type="inferred from homology"/>
<dbReference type="GO" id="GO:0003677">
    <property type="term" value="F:DNA binding"/>
    <property type="evidence" value="ECO:0007669"/>
    <property type="project" value="UniProtKB-KW"/>
</dbReference>
<dbReference type="Pfam" id="PF18766">
    <property type="entry name" value="SWI2_SNF2"/>
    <property type="match status" value="1"/>
</dbReference>
<keyword evidence="14" id="KW-1185">Reference proteome</keyword>
<keyword evidence="5 11" id="KW-0547">Nucleotide-binding</keyword>
<dbReference type="CDD" id="cd18800">
    <property type="entry name" value="SF2_C_EcoR124I-like"/>
    <property type="match status" value="1"/>
</dbReference>
<dbReference type="GO" id="GO:0005524">
    <property type="term" value="F:ATP binding"/>
    <property type="evidence" value="ECO:0007669"/>
    <property type="project" value="UniProtKB-KW"/>
</dbReference>
<keyword evidence="8 11" id="KW-0378">Hydrolase</keyword>
<gene>
    <name evidence="13" type="ORF">HER12_02275</name>
</gene>
<evidence type="ECO:0000256" key="11">
    <source>
        <dbReference type="RuleBase" id="RU364115"/>
    </source>
</evidence>
<dbReference type="PANTHER" id="PTHR30195">
    <property type="entry name" value="TYPE I SITE-SPECIFIC DEOXYRIBONUCLEASE PROTEIN SUBUNIT M AND R"/>
    <property type="match status" value="1"/>
</dbReference>
<evidence type="ECO:0000256" key="7">
    <source>
        <dbReference type="ARBA" id="ARBA00022759"/>
    </source>
</evidence>
<dbReference type="SMART" id="SM00487">
    <property type="entry name" value="DEXDc"/>
    <property type="match status" value="1"/>
</dbReference>
<dbReference type="InterPro" id="IPR004473">
    <property type="entry name" value="Restrct_endonuc_typeI_HsdR"/>
</dbReference>
<organism evidence="13 14">
    <name type="scientific">Spiroplasma platyhelix PALS-1</name>
    <dbReference type="NCBI Taxonomy" id="1276218"/>
    <lineage>
        <taxon>Bacteria</taxon>
        <taxon>Bacillati</taxon>
        <taxon>Mycoplasmatota</taxon>
        <taxon>Mollicutes</taxon>
        <taxon>Entomoplasmatales</taxon>
        <taxon>Spiroplasmataceae</taxon>
        <taxon>Spiroplasma</taxon>
    </lineage>
</organism>
<dbReference type="InterPro" id="IPR021810">
    <property type="entry name" value="T1RH-like_C"/>
</dbReference>
<evidence type="ECO:0000259" key="12">
    <source>
        <dbReference type="PROSITE" id="PS51192"/>
    </source>
</evidence>
<dbReference type="CDD" id="cd22332">
    <property type="entry name" value="HsdR_N"/>
    <property type="match status" value="1"/>
</dbReference>
<dbReference type="AlphaFoldDB" id="A0A846U238"/>
<evidence type="ECO:0000256" key="10">
    <source>
        <dbReference type="ARBA" id="ARBA00023125"/>
    </source>
</evidence>
<dbReference type="SUPFAM" id="SSF52540">
    <property type="entry name" value="P-loop containing nucleoside triphosphate hydrolases"/>
    <property type="match status" value="2"/>
</dbReference>
<evidence type="ECO:0000256" key="4">
    <source>
        <dbReference type="ARBA" id="ARBA00022722"/>
    </source>
</evidence>
<dbReference type="InterPro" id="IPR007409">
    <property type="entry name" value="Restrct_endonuc_type1_HsdR_N"/>
</dbReference>
<dbReference type="InterPro" id="IPR027417">
    <property type="entry name" value="P-loop_NTPase"/>
</dbReference>
<dbReference type="PANTHER" id="PTHR30195:SF15">
    <property type="entry name" value="TYPE I RESTRICTION ENZYME HINDI ENDONUCLEASE SUBUNIT"/>
    <property type="match status" value="1"/>
</dbReference>
<dbReference type="PROSITE" id="PS51192">
    <property type="entry name" value="HELICASE_ATP_BIND_1"/>
    <property type="match status" value="1"/>
</dbReference>
<evidence type="ECO:0000313" key="13">
    <source>
        <dbReference type="EMBL" id="NKE38579.1"/>
    </source>
</evidence>
<dbReference type="Proteomes" id="UP000584587">
    <property type="component" value="Unassembled WGS sequence"/>
</dbReference>
<protein>
    <recommendedName>
        <fullName evidence="11">Type I restriction enzyme endonuclease subunit</fullName>
        <shortName evidence="11">R protein</shortName>
        <ecNumber evidence="11">3.1.21.3</ecNumber>
    </recommendedName>
</protein>
<evidence type="ECO:0000256" key="6">
    <source>
        <dbReference type="ARBA" id="ARBA00022747"/>
    </source>
</evidence>
<feature type="domain" description="Helicase ATP-binding" evidence="12">
    <location>
        <begin position="263"/>
        <end position="443"/>
    </location>
</feature>
<dbReference type="Pfam" id="PF22679">
    <property type="entry name" value="T1R_D3-like"/>
    <property type="match status" value="1"/>
</dbReference>
<evidence type="ECO:0000256" key="3">
    <source>
        <dbReference type="ARBA" id="ARBA00011296"/>
    </source>
</evidence>
<dbReference type="EMBL" id="JAAVVK010000002">
    <property type="protein sequence ID" value="NKE38579.1"/>
    <property type="molecule type" value="Genomic_DNA"/>
</dbReference>
<comment type="catalytic activity">
    <reaction evidence="1 11">
        <text>Endonucleolytic cleavage of DNA to give random double-stranded fragments with terminal 5'-phosphates, ATP is simultaneously hydrolyzed.</text>
        <dbReference type="EC" id="3.1.21.3"/>
    </reaction>
</comment>
<keyword evidence="10 11" id="KW-0238">DNA-binding</keyword>
<sequence length="1020" mass="118410">MKEEKVFYLEELKFEEEITEKLVSLGWKEIAKIQREDSREVIDFNLLHEQIKLINNVSDELAIQAINQIKRINDTLINMNKECWDILVEGIKVYDKHSQLTKTIKLISKDSEENKYQVIRQLDVSNGFNLRRPDIVLYINGLPVVIFELKAPLATETVEDAFKQNESLKSFVPKLWAFNIMNFLSNRFISLYGSTLAGFKRMHKITDFKTKNGIDVIEYLFNKDDFYKFITTFSFYSNETNSFIKYMAAPHQIEAVKQTIEKLKITNDNRGGVVWHTQGSGKSLTMLMLAKSIIEQMNNATIVVVTDRNTLDKQLFARFLNAYDYLRNEAIAIESRKDLIEKLEDKKHFGIYFSTVQKFTEETGALTNRDDVFILVDEAHRSQNNIDGERSLSKEKKEFILKFGYARYMRDAFPNAKIVGFTGTPLMKLDKDTTQVFGDYNHIYSMNDSVADNATVPIHYEMRKVKIDLDETYLKEMDLIQREYIKTLDPTDITSQQKIDTLLKSVRIKQVLEDDDVIKAKATDMLQHLEKRKVVLHGKAMIVASTRKAAFKYYQAIQAIDPALKDKVILVVTENNKDDKEMSDAIVPKRDINKVAEEFRKENSKYQIAIVVDMWLTGFDVPDLDVLYMDKFIKWHNLMQAIARVNRTYEDKETKQVKENGLIVDYIGIWKYLSAALLQYASGVEKTVDFSIEDVTKAKEKLIEGFDILNDSYIKGLYNFDILNSKEQYNFVIASYDNILSLDIEERNKFILLARKTKRFFKMSYSIISQKESILAKCVEIINSLISTSSIQTDEKLQNTIELIKESIAKAVDSKTSDVFVSESKISKNINEVAAILALEAQDLEKSSPRVAIEMMKHSIQAQLKNLQNIRPIFYKNASDKLREIITALEKMEDVQKVIEMLRQLGKEVTKETNKPLDFENQQLQAFYDVISNDDYLKNHENSEVLRRIAEDLLDKIKECGTEQYENNPKVRSKIKIQLQILLKTKYNYPPEHLTDMSGILVDQVTRQIKINKDFFRRDD</sequence>
<keyword evidence="7 13" id="KW-0255">Endonuclease</keyword>
<keyword evidence="6 11" id="KW-0680">Restriction system</keyword>
<comment type="similarity">
    <text evidence="2 11">Belongs to the HsdR family.</text>
</comment>
<dbReference type="Gene3D" id="3.40.50.300">
    <property type="entry name" value="P-loop containing nucleotide triphosphate hydrolases"/>
    <property type="match status" value="2"/>
</dbReference>
<reference evidence="13 14" key="1">
    <citation type="submission" date="2020-04" db="EMBL/GenBank/DDBJ databases">
        <title>Complete genome sequence of Spiroplasma platyhelix ATCC 51748, an insect isolate.</title>
        <authorList>
            <person name="Green E.A."/>
            <person name="Klassen J.L."/>
        </authorList>
    </citation>
    <scope>NUCLEOTIDE SEQUENCE [LARGE SCALE GENOMIC DNA]</scope>
    <source>
        <strain evidence="13 14">PALS-1</strain>
    </source>
</reference>
<evidence type="ECO:0000313" key="14">
    <source>
        <dbReference type="Proteomes" id="UP000584587"/>
    </source>
</evidence>
<accession>A0A846U238</accession>
<evidence type="ECO:0000256" key="9">
    <source>
        <dbReference type="ARBA" id="ARBA00022840"/>
    </source>
</evidence>
<dbReference type="Gene3D" id="3.90.1570.50">
    <property type="match status" value="1"/>
</dbReference>
<evidence type="ECO:0000256" key="2">
    <source>
        <dbReference type="ARBA" id="ARBA00008598"/>
    </source>
</evidence>
<comment type="subunit">
    <text evidence="3 11">The type I restriction/modification system is composed of three polypeptides R, M and S.</text>
</comment>
<dbReference type="Pfam" id="PF11867">
    <property type="entry name" value="T1RH-like_C"/>
    <property type="match status" value="1"/>
</dbReference>
<evidence type="ECO:0000256" key="5">
    <source>
        <dbReference type="ARBA" id="ARBA00022741"/>
    </source>
</evidence>
<dbReference type="InterPro" id="IPR014001">
    <property type="entry name" value="Helicase_ATP-bd"/>
</dbReference>
<name>A0A846U238_9MOLU</name>
<dbReference type="InterPro" id="IPR055180">
    <property type="entry name" value="HsdR_RecA-like_helicase_dom_2"/>
</dbReference>
<dbReference type="EC" id="3.1.21.3" evidence="11"/>
<comment type="function">
    <text evidence="11">Subunit R is required for both nuclease and ATPase activities, but not for modification.</text>
</comment>